<feature type="binding site" evidence="2">
    <location>
        <begin position="161"/>
        <end position="168"/>
    </location>
    <ligand>
        <name>ATP</name>
        <dbReference type="ChEBI" id="CHEBI:30616"/>
    </ligand>
</feature>
<dbReference type="InterPro" id="IPR003812">
    <property type="entry name" value="Fido"/>
</dbReference>
<evidence type="ECO:0000313" key="7">
    <source>
        <dbReference type="Proteomes" id="UP000548787"/>
    </source>
</evidence>
<dbReference type="AlphaFoldDB" id="A0A7W1T7K1"/>
<dbReference type="PROSITE" id="PS51459">
    <property type="entry name" value="FIDO"/>
    <property type="match status" value="1"/>
</dbReference>
<comment type="caution">
    <text evidence="6">The sequence shown here is derived from an EMBL/GenBank/DDBJ whole genome shotgun (WGS) entry which is preliminary data.</text>
</comment>
<sequence length="240" mass="27954">MNRTLSKEYLQDVLVRLAHHSSAIEGNTISLADTVSIIIYNKVTGSGYDLREIYEIKNHEQTFQYMLEQLEEQAPISIALVKEIHAKLTDKLQYDRGEFKTGENAILGADFQTASPAERPILMQQWVDNLNYRLEQDSLDENLRAVAESHIDFERIHPFSDGNARTGRMLMNYALLKNDFPPLIIRADERAQYMQYLATQDSEAFFRFVKDKLEEEKERAKRFQNSEDQKIPYNKNRNAD</sequence>
<feature type="site" description="Important for autoinhibition of adenylyltransferase activity" evidence="3">
    <location>
        <position position="25"/>
    </location>
</feature>
<evidence type="ECO:0000256" key="2">
    <source>
        <dbReference type="PIRSR" id="PIRSR640198-2"/>
    </source>
</evidence>
<dbReference type="InterPro" id="IPR040198">
    <property type="entry name" value="Fido_containing"/>
</dbReference>
<dbReference type="Gene3D" id="1.10.3290.10">
    <property type="entry name" value="Fido-like domain"/>
    <property type="match status" value="1"/>
</dbReference>
<accession>A0A7W1T7K1</accession>
<keyword evidence="7" id="KW-1185">Reference proteome</keyword>
<proteinExistence type="predicted"/>
<dbReference type="PANTHER" id="PTHR13504">
    <property type="entry name" value="FIDO DOMAIN-CONTAINING PROTEIN DDB_G0283145"/>
    <property type="match status" value="1"/>
</dbReference>
<keyword evidence="2" id="KW-0067">ATP-binding</keyword>
<dbReference type="Proteomes" id="UP000548787">
    <property type="component" value="Unassembled WGS sequence"/>
</dbReference>
<evidence type="ECO:0000256" key="3">
    <source>
        <dbReference type="PIRSR" id="PIRSR640198-3"/>
    </source>
</evidence>
<evidence type="ECO:0000259" key="5">
    <source>
        <dbReference type="PROSITE" id="PS51459"/>
    </source>
</evidence>
<dbReference type="RefSeq" id="WP_181677091.1">
    <property type="nucleotide sequence ID" value="NZ_JABJVM010000012.1"/>
</dbReference>
<name>A0A7W1T7K1_9LIST</name>
<protein>
    <submittedName>
        <fullName evidence="6">Fic family protein</fullName>
    </submittedName>
</protein>
<feature type="compositionally biased region" description="Basic and acidic residues" evidence="4">
    <location>
        <begin position="217"/>
        <end position="230"/>
    </location>
</feature>
<keyword evidence="2" id="KW-0547">Nucleotide-binding</keyword>
<feature type="domain" description="Fido" evidence="5">
    <location>
        <begin position="76"/>
        <end position="215"/>
    </location>
</feature>
<feature type="active site" evidence="1">
    <location>
        <position position="157"/>
    </location>
</feature>
<dbReference type="PANTHER" id="PTHR13504:SF38">
    <property type="entry name" value="FIDO DOMAIN-CONTAINING PROTEIN"/>
    <property type="match status" value="1"/>
</dbReference>
<reference evidence="6 7" key="1">
    <citation type="submission" date="2020-08" db="EMBL/GenBank/DDBJ databases">
        <title>Listeria ohnekaius sp. nov. and Listeria portnoyii sp. nov. isolated from non-agricultural and natural environments.</title>
        <authorList>
            <person name="Weller D."/>
            <person name="Belias A.M."/>
            <person name="Liao J."/>
            <person name="Guo S."/>
            <person name="Orsi R.H."/>
            <person name="Wiedmann M."/>
        </authorList>
    </citation>
    <scope>NUCLEOTIDE SEQUENCE [LARGE SCALE GENOMIC DNA]</scope>
    <source>
        <strain evidence="6 7">FSL W9-0585</strain>
    </source>
</reference>
<evidence type="ECO:0000256" key="4">
    <source>
        <dbReference type="SAM" id="MobiDB-lite"/>
    </source>
</evidence>
<dbReference type="SUPFAM" id="SSF140931">
    <property type="entry name" value="Fic-like"/>
    <property type="match status" value="1"/>
</dbReference>
<dbReference type="EMBL" id="JABJVM010000012">
    <property type="protein sequence ID" value="MBA3926968.1"/>
    <property type="molecule type" value="Genomic_DNA"/>
</dbReference>
<organism evidence="6 7">
    <name type="scientific">Listeria rustica</name>
    <dbReference type="NCBI Taxonomy" id="2713503"/>
    <lineage>
        <taxon>Bacteria</taxon>
        <taxon>Bacillati</taxon>
        <taxon>Bacillota</taxon>
        <taxon>Bacilli</taxon>
        <taxon>Bacillales</taxon>
        <taxon>Listeriaceae</taxon>
        <taxon>Listeria</taxon>
    </lineage>
</organism>
<dbReference type="InterPro" id="IPR036597">
    <property type="entry name" value="Fido-like_dom_sf"/>
</dbReference>
<feature type="region of interest" description="Disordered" evidence="4">
    <location>
        <begin position="217"/>
        <end position="240"/>
    </location>
</feature>
<evidence type="ECO:0000313" key="6">
    <source>
        <dbReference type="EMBL" id="MBA3926968.1"/>
    </source>
</evidence>
<gene>
    <name evidence="6" type="ORF">HPK16_11495</name>
</gene>
<dbReference type="GO" id="GO:0005524">
    <property type="term" value="F:ATP binding"/>
    <property type="evidence" value="ECO:0007669"/>
    <property type="project" value="UniProtKB-KW"/>
</dbReference>
<evidence type="ECO:0000256" key="1">
    <source>
        <dbReference type="PIRSR" id="PIRSR640198-1"/>
    </source>
</evidence>
<dbReference type="Pfam" id="PF02661">
    <property type="entry name" value="Fic"/>
    <property type="match status" value="1"/>
</dbReference>